<dbReference type="EMBL" id="RKST01000017">
    <property type="protein sequence ID" value="RUM96687.1"/>
    <property type="molecule type" value="Genomic_DNA"/>
</dbReference>
<evidence type="ECO:0000313" key="1">
    <source>
        <dbReference type="EMBL" id="RUM96687.1"/>
    </source>
</evidence>
<proteinExistence type="predicted"/>
<sequence length="294" mass="31456">MMRGLAQRLRQPGLVTAPGVFDMISAKLADGLGFDALYMTGYGTVASHLGYPDAGLATYSDMVGRVRQIAGGTRTPLIADGDTGYGGLLNVEHTVRGYEAAGAQAIQLEDQEFPKKCGHTPDRRVIAIADAAAKIRVAAETRSSKDFLIVARTDARTAHGLDEALRRGEAYAKAGADILFIESPETVEEMEKIAGSFDLPLLANMVDGGRTPILGKTDLEQLGFKVAIFPVTGFLAASAAMASAYRHLLETGSSKDWQGTLYPFNDFSALMGFDKVWAFERAHADYTNPSQGAD</sequence>
<dbReference type="AlphaFoldDB" id="A0A432V3B0"/>
<gene>
    <name evidence="1" type="ORF">EET67_17050</name>
</gene>
<keyword evidence="2" id="KW-1185">Reference proteome</keyword>
<accession>A0A432V3B0</accession>
<dbReference type="GO" id="GO:0016833">
    <property type="term" value="F:oxo-acid-lyase activity"/>
    <property type="evidence" value="ECO:0007669"/>
    <property type="project" value="UniProtKB-ARBA"/>
</dbReference>
<dbReference type="OrthoDB" id="9771433at2"/>
<dbReference type="Pfam" id="PF13714">
    <property type="entry name" value="PEP_mutase"/>
    <property type="match status" value="1"/>
</dbReference>
<dbReference type="PANTHER" id="PTHR42905">
    <property type="entry name" value="PHOSPHOENOLPYRUVATE CARBOXYLASE"/>
    <property type="match status" value="1"/>
</dbReference>
<dbReference type="PANTHER" id="PTHR42905:SF5">
    <property type="entry name" value="CARBOXYVINYL-CARBOXYPHOSPHONATE PHOSPHORYLMUTASE, CHLOROPLASTIC"/>
    <property type="match status" value="1"/>
</dbReference>
<organism evidence="1 2">
    <name type="scientific">Borborobacter arsenicus</name>
    <dbReference type="NCBI Taxonomy" id="1851146"/>
    <lineage>
        <taxon>Bacteria</taxon>
        <taxon>Pseudomonadati</taxon>
        <taxon>Pseudomonadota</taxon>
        <taxon>Alphaproteobacteria</taxon>
        <taxon>Hyphomicrobiales</taxon>
        <taxon>Phyllobacteriaceae</taxon>
        <taxon>Borborobacter</taxon>
    </lineage>
</organism>
<keyword evidence="1" id="KW-0456">Lyase</keyword>
<dbReference type="RefSeq" id="WP_128627741.1">
    <property type="nucleotide sequence ID" value="NZ_RKST01000017.1"/>
</dbReference>
<dbReference type="Proteomes" id="UP000281647">
    <property type="component" value="Unassembled WGS sequence"/>
</dbReference>
<dbReference type="Gene3D" id="3.20.20.60">
    <property type="entry name" value="Phosphoenolpyruvate-binding domains"/>
    <property type="match status" value="1"/>
</dbReference>
<dbReference type="SUPFAM" id="SSF51621">
    <property type="entry name" value="Phosphoenolpyruvate/pyruvate domain"/>
    <property type="match status" value="1"/>
</dbReference>
<reference evidence="1 2" key="1">
    <citation type="submission" date="2018-11" db="EMBL/GenBank/DDBJ databases">
        <title>Pseudaminobacter arsenicus sp. nov., an arsenic-resistant bacterium isolated from arsenic-rich aquifers.</title>
        <authorList>
            <person name="Mu Y."/>
        </authorList>
    </citation>
    <scope>NUCLEOTIDE SEQUENCE [LARGE SCALE GENOMIC DNA]</scope>
    <source>
        <strain evidence="1 2">CB3</strain>
    </source>
</reference>
<protein>
    <submittedName>
        <fullName evidence="1">Isocitrate lyase/PEP mutase family protein</fullName>
    </submittedName>
</protein>
<dbReference type="InterPro" id="IPR015813">
    <property type="entry name" value="Pyrv/PenolPyrv_kinase-like_dom"/>
</dbReference>
<evidence type="ECO:0000313" key="2">
    <source>
        <dbReference type="Proteomes" id="UP000281647"/>
    </source>
</evidence>
<dbReference type="InterPro" id="IPR039556">
    <property type="entry name" value="ICL/PEPM"/>
</dbReference>
<comment type="caution">
    <text evidence="1">The sequence shown here is derived from an EMBL/GenBank/DDBJ whole genome shotgun (WGS) entry which is preliminary data.</text>
</comment>
<dbReference type="InterPro" id="IPR040442">
    <property type="entry name" value="Pyrv_kinase-like_dom_sf"/>
</dbReference>
<dbReference type="CDD" id="cd00377">
    <property type="entry name" value="ICL_PEPM"/>
    <property type="match status" value="1"/>
</dbReference>
<name>A0A432V3B0_9HYPH</name>